<gene>
    <name evidence="5" type="ORF">IW16_21935</name>
</gene>
<feature type="domain" description="Pirin C-terminal" evidence="4">
    <location>
        <begin position="166"/>
        <end position="270"/>
    </location>
</feature>
<dbReference type="Proteomes" id="UP000028719">
    <property type="component" value="Unassembled WGS sequence"/>
</dbReference>
<dbReference type="PANTHER" id="PTHR13903:SF8">
    <property type="entry name" value="PIRIN"/>
    <property type="match status" value="1"/>
</dbReference>
<dbReference type="SUPFAM" id="SSF51182">
    <property type="entry name" value="RmlC-like cupins"/>
    <property type="match status" value="1"/>
</dbReference>
<evidence type="ECO:0000259" key="4">
    <source>
        <dbReference type="Pfam" id="PF05726"/>
    </source>
</evidence>
<proteinExistence type="inferred from homology"/>
<reference evidence="5 6" key="1">
    <citation type="submission" date="2014-07" db="EMBL/GenBank/DDBJ databases">
        <title>Genome of Chryseobacterium vrystaatense LMG 22846.</title>
        <authorList>
            <person name="Pipes S.E."/>
            <person name="Stropko S.J."/>
            <person name="Newman J.D."/>
        </authorList>
    </citation>
    <scope>NUCLEOTIDE SEQUENCE [LARGE SCALE GENOMIC DNA]</scope>
    <source>
        <strain evidence="5 6">LMG 22846</strain>
    </source>
</reference>
<keyword evidence="6" id="KW-1185">Reference proteome</keyword>
<evidence type="ECO:0000256" key="2">
    <source>
        <dbReference type="RuleBase" id="RU003457"/>
    </source>
</evidence>
<evidence type="ECO:0000259" key="3">
    <source>
        <dbReference type="Pfam" id="PF02678"/>
    </source>
</evidence>
<comment type="caution">
    <text evidence="5">The sequence shown here is derived from an EMBL/GenBank/DDBJ whole genome shotgun (WGS) entry which is preliminary data.</text>
</comment>
<dbReference type="PANTHER" id="PTHR13903">
    <property type="entry name" value="PIRIN-RELATED"/>
    <property type="match status" value="1"/>
</dbReference>
<evidence type="ECO:0000313" key="5">
    <source>
        <dbReference type="EMBL" id="KFF24037.1"/>
    </source>
</evidence>
<name>A0ABR4UHF3_9FLAO</name>
<dbReference type="Pfam" id="PF05726">
    <property type="entry name" value="Pirin_C"/>
    <property type="match status" value="1"/>
</dbReference>
<dbReference type="RefSeq" id="WP_034749240.1">
    <property type="nucleotide sequence ID" value="NZ_JPRI01000010.1"/>
</dbReference>
<dbReference type="EMBL" id="JPRI01000010">
    <property type="protein sequence ID" value="KFF24037.1"/>
    <property type="molecule type" value="Genomic_DNA"/>
</dbReference>
<dbReference type="Gene3D" id="2.60.120.10">
    <property type="entry name" value="Jelly Rolls"/>
    <property type="match status" value="2"/>
</dbReference>
<dbReference type="CDD" id="cd02247">
    <property type="entry name" value="cupin_pirin_C"/>
    <property type="match status" value="1"/>
</dbReference>
<accession>A0ABR4UHF3</accession>
<organism evidence="5 6">
    <name type="scientific">Chryseobacterium vrystaatense</name>
    <dbReference type="NCBI Taxonomy" id="307480"/>
    <lineage>
        <taxon>Bacteria</taxon>
        <taxon>Pseudomonadati</taxon>
        <taxon>Bacteroidota</taxon>
        <taxon>Flavobacteriia</taxon>
        <taxon>Flavobacteriales</taxon>
        <taxon>Weeksellaceae</taxon>
        <taxon>Chryseobacterium group</taxon>
        <taxon>Chryseobacterium</taxon>
    </lineage>
</organism>
<evidence type="ECO:0000256" key="1">
    <source>
        <dbReference type="ARBA" id="ARBA00008416"/>
    </source>
</evidence>
<dbReference type="InterPro" id="IPR003829">
    <property type="entry name" value="Pirin_N_dom"/>
</dbReference>
<feature type="domain" description="Pirin N-terminal" evidence="3">
    <location>
        <begin position="58"/>
        <end position="112"/>
    </location>
</feature>
<dbReference type="InterPro" id="IPR008778">
    <property type="entry name" value="Pirin_C_dom"/>
</dbReference>
<dbReference type="InterPro" id="IPR011051">
    <property type="entry name" value="RmlC_Cupin_sf"/>
</dbReference>
<dbReference type="PIRSF" id="PIRSF006232">
    <property type="entry name" value="Pirin"/>
    <property type="match status" value="1"/>
</dbReference>
<comment type="similarity">
    <text evidence="1 2">Belongs to the pirin family.</text>
</comment>
<sequence length="289" mass="32452">MIQRTIASVIQGSWRQGFLGNGHRALNVLENIPYENSDPFIVFMDDDLNLPGGPAVGGPHPHAGIETLTLVLQGDEKDLLTGSLEIMTAGKGIIHTEEISTEKNVHFLQVWIVLPPDKRWTQPFFQKILLEDVPKIITDQYEIRIYSGESNGLTSPVKDYTPFSLIDYRMEKNAQIVQEIPGDYNGLIYMLEGSVSIAGKTIKTGQTGWLNKAATHENSQLIFDTNEETARFVLYAGQPHNASVVQHGPFVADSAEDISRLYREYRHGEMPHLNSLPESQKIQYFKESK</sequence>
<protein>
    <submittedName>
        <fullName evidence="5">Pirin</fullName>
    </submittedName>
</protein>
<dbReference type="InterPro" id="IPR014710">
    <property type="entry name" value="RmlC-like_jellyroll"/>
</dbReference>
<dbReference type="InterPro" id="IPR012093">
    <property type="entry name" value="Pirin"/>
</dbReference>
<dbReference type="Pfam" id="PF02678">
    <property type="entry name" value="Pirin"/>
    <property type="match status" value="1"/>
</dbReference>
<evidence type="ECO:0000313" key="6">
    <source>
        <dbReference type="Proteomes" id="UP000028719"/>
    </source>
</evidence>